<dbReference type="EMBL" id="DVMX01000045">
    <property type="protein sequence ID" value="HIU41400.1"/>
    <property type="molecule type" value="Genomic_DNA"/>
</dbReference>
<feature type="region of interest" description="Disordered" evidence="1">
    <location>
        <begin position="106"/>
        <end position="126"/>
    </location>
</feature>
<evidence type="ECO:0000256" key="1">
    <source>
        <dbReference type="SAM" id="MobiDB-lite"/>
    </source>
</evidence>
<dbReference type="InterPro" id="IPR046678">
    <property type="entry name" value="DUF6548"/>
</dbReference>
<reference evidence="3" key="2">
    <citation type="journal article" date="2021" name="PeerJ">
        <title>Extensive microbial diversity within the chicken gut microbiome revealed by metagenomics and culture.</title>
        <authorList>
            <person name="Gilroy R."/>
            <person name="Ravi A."/>
            <person name="Getino M."/>
            <person name="Pursley I."/>
            <person name="Horton D.L."/>
            <person name="Alikhan N.F."/>
            <person name="Baker D."/>
            <person name="Gharbi K."/>
            <person name="Hall N."/>
            <person name="Watson M."/>
            <person name="Adriaenssens E.M."/>
            <person name="Foster-Nyarko E."/>
            <person name="Jarju S."/>
            <person name="Secka A."/>
            <person name="Antonio M."/>
            <person name="Oren A."/>
            <person name="Chaudhuri R.R."/>
            <person name="La Ragione R."/>
            <person name="Hildebrand F."/>
            <person name="Pallen M.J."/>
        </authorList>
    </citation>
    <scope>NUCLEOTIDE SEQUENCE</scope>
    <source>
        <strain evidence="3">4509</strain>
    </source>
</reference>
<accession>A0A9D1IQS8</accession>
<evidence type="ECO:0000313" key="4">
    <source>
        <dbReference type="Proteomes" id="UP000824082"/>
    </source>
</evidence>
<protein>
    <submittedName>
        <fullName evidence="3">Uncharacterized protein</fullName>
    </submittedName>
</protein>
<comment type="caution">
    <text evidence="3">The sequence shown here is derived from an EMBL/GenBank/DDBJ whole genome shotgun (WGS) entry which is preliminary data.</text>
</comment>
<proteinExistence type="predicted"/>
<organism evidence="3 4">
    <name type="scientific">Candidatus Egerieicola faecale</name>
    <dbReference type="NCBI Taxonomy" id="2840774"/>
    <lineage>
        <taxon>Bacteria</taxon>
        <taxon>Bacillati</taxon>
        <taxon>Bacillota</taxon>
        <taxon>Clostridia</taxon>
        <taxon>Eubacteriales</taxon>
        <taxon>Oscillospiraceae</taxon>
        <taxon>Oscillospiraceae incertae sedis</taxon>
        <taxon>Candidatus Egerieicola</taxon>
    </lineage>
</organism>
<dbReference type="Pfam" id="PF20185">
    <property type="entry name" value="DUF6548"/>
    <property type="match status" value="1"/>
</dbReference>
<feature type="compositionally biased region" description="Polar residues" evidence="1">
    <location>
        <begin position="106"/>
        <end position="123"/>
    </location>
</feature>
<feature type="transmembrane region" description="Helical" evidence="2">
    <location>
        <begin position="130"/>
        <end position="151"/>
    </location>
</feature>
<name>A0A9D1IQS8_9FIRM</name>
<evidence type="ECO:0000256" key="2">
    <source>
        <dbReference type="SAM" id="Phobius"/>
    </source>
</evidence>
<dbReference type="Proteomes" id="UP000824082">
    <property type="component" value="Unassembled WGS sequence"/>
</dbReference>
<evidence type="ECO:0000313" key="3">
    <source>
        <dbReference type="EMBL" id="HIU41400.1"/>
    </source>
</evidence>
<reference evidence="3" key="1">
    <citation type="submission" date="2020-10" db="EMBL/GenBank/DDBJ databases">
        <authorList>
            <person name="Gilroy R."/>
        </authorList>
    </citation>
    <scope>NUCLEOTIDE SEQUENCE</scope>
    <source>
        <strain evidence="3">4509</strain>
    </source>
</reference>
<keyword evidence="2" id="KW-1133">Transmembrane helix</keyword>
<gene>
    <name evidence="3" type="ORF">IAD19_02480</name>
</gene>
<keyword evidence="2" id="KW-0472">Membrane</keyword>
<sequence>MGFLNSYKRLDNLCRDMNGIGVTGYIKDMECFARGTYFVPGWKEDYFQLKQYRHIRNRIAHENDINENDLCSAEDAAWLETFYQRILTQNDPLALYYKYKTTKQRTSNVTSPSEQQPSGSDLPTSKHKQIPIGCATLILSTIAIVAGIIFYSL</sequence>
<keyword evidence="2" id="KW-0812">Transmembrane</keyword>
<dbReference type="AlphaFoldDB" id="A0A9D1IQS8"/>